<protein>
    <submittedName>
        <fullName evidence="1 3">Uncharacterized protein</fullName>
    </submittedName>
</protein>
<dbReference type="Proteomes" id="UP000050761">
    <property type="component" value="Unassembled WGS sequence"/>
</dbReference>
<reference evidence="1 2" key="1">
    <citation type="submission" date="2018-11" db="EMBL/GenBank/DDBJ databases">
        <authorList>
            <consortium name="Pathogen Informatics"/>
        </authorList>
    </citation>
    <scope>NUCLEOTIDE SEQUENCE [LARGE SCALE GENOMIC DNA]</scope>
</reference>
<proteinExistence type="predicted"/>
<evidence type="ECO:0000313" key="1">
    <source>
        <dbReference type="EMBL" id="VDO81044.1"/>
    </source>
</evidence>
<dbReference type="AlphaFoldDB" id="A0A3P7ZA28"/>
<sequence length="123" mass="13043">MVADVFGTSTVGPPCKVANGFGTYTARHAWLPTCSARLRPAMHGCRRVRHVYGRLTMHGCGRVRHVYGSPCMGVADCRGDACEPPSGAAASSCAGSTVQNLPRSIDVLTPIPSRRPSTVVNYL</sequence>
<name>A0A3P7ZA28_HELPZ</name>
<evidence type="ECO:0000313" key="2">
    <source>
        <dbReference type="Proteomes" id="UP000050761"/>
    </source>
</evidence>
<evidence type="ECO:0000313" key="3">
    <source>
        <dbReference type="WBParaSite" id="HPBE_0000950201-mRNA-1"/>
    </source>
</evidence>
<organism evidence="1">
    <name type="scientific">Heligmosomoides polygyrus</name>
    <name type="common">Parasitic roundworm</name>
    <dbReference type="NCBI Taxonomy" id="6339"/>
    <lineage>
        <taxon>Eukaryota</taxon>
        <taxon>Metazoa</taxon>
        <taxon>Ecdysozoa</taxon>
        <taxon>Nematoda</taxon>
        <taxon>Chromadorea</taxon>
        <taxon>Rhabditida</taxon>
        <taxon>Rhabditina</taxon>
        <taxon>Rhabditomorpha</taxon>
        <taxon>Strongyloidea</taxon>
        <taxon>Heligmosomidae</taxon>
        <taxon>Heligmosomoides</taxon>
    </lineage>
</organism>
<gene>
    <name evidence="1" type="ORF">HPBE_LOCUS9503</name>
</gene>
<dbReference type="WBParaSite" id="HPBE_0000950201-mRNA-1">
    <property type="protein sequence ID" value="HPBE_0000950201-mRNA-1"/>
    <property type="gene ID" value="HPBE_0000950201"/>
</dbReference>
<accession>A0A3P7ZA28</accession>
<reference evidence="3" key="2">
    <citation type="submission" date="2019-09" db="UniProtKB">
        <authorList>
            <consortium name="WormBaseParasite"/>
        </authorList>
    </citation>
    <scope>IDENTIFICATION</scope>
</reference>
<dbReference type="EMBL" id="UZAH01026458">
    <property type="protein sequence ID" value="VDO81044.1"/>
    <property type="molecule type" value="Genomic_DNA"/>
</dbReference>
<keyword evidence="2" id="KW-1185">Reference proteome</keyword>